<dbReference type="AlphaFoldDB" id="A0A1R3WLQ0"/>
<dbReference type="STRING" id="1317125.SAMN05444128_0507"/>
<evidence type="ECO:0008006" key="4">
    <source>
        <dbReference type="Google" id="ProtNLM"/>
    </source>
</evidence>
<name>A0A1R3WLQ0_9BACT</name>
<protein>
    <recommendedName>
        <fullName evidence="4">Secreted protein</fullName>
    </recommendedName>
</protein>
<sequence>MVLIPLKPRLLRHLIMSLALLWAVLLHCGSAYAYDSAIPEAQESTTVQAQENGGSSDYDHDLQTGQLYLAQEGTISSCLLSLHPATTDTRTHALSFADQQAITPYTVRAPGESFFCQFLYTFVQPQAP</sequence>
<dbReference type="EMBL" id="FTPP01000001">
    <property type="protein sequence ID" value="SIT77563.1"/>
    <property type="molecule type" value="Genomic_DNA"/>
</dbReference>
<dbReference type="Proteomes" id="UP000187181">
    <property type="component" value="Unassembled WGS sequence"/>
</dbReference>
<accession>A0A1R3WLQ0</accession>
<keyword evidence="1" id="KW-0732">Signal</keyword>
<proteinExistence type="predicted"/>
<organism evidence="2 3">
    <name type="scientific">Pontibacter indicus</name>
    <dbReference type="NCBI Taxonomy" id="1317125"/>
    <lineage>
        <taxon>Bacteria</taxon>
        <taxon>Pseudomonadati</taxon>
        <taxon>Bacteroidota</taxon>
        <taxon>Cytophagia</taxon>
        <taxon>Cytophagales</taxon>
        <taxon>Hymenobacteraceae</taxon>
        <taxon>Pontibacter</taxon>
    </lineage>
</organism>
<feature type="signal peptide" evidence="1">
    <location>
        <begin position="1"/>
        <end position="33"/>
    </location>
</feature>
<evidence type="ECO:0000313" key="2">
    <source>
        <dbReference type="EMBL" id="SIT77563.1"/>
    </source>
</evidence>
<keyword evidence="3" id="KW-1185">Reference proteome</keyword>
<feature type="chain" id="PRO_5012910072" description="Secreted protein" evidence="1">
    <location>
        <begin position="34"/>
        <end position="128"/>
    </location>
</feature>
<gene>
    <name evidence="2" type="ORF">SAMN05444128_0507</name>
</gene>
<evidence type="ECO:0000256" key="1">
    <source>
        <dbReference type="SAM" id="SignalP"/>
    </source>
</evidence>
<evidence type="ECO:0000313" key="3">
    <source>
        <dbReference type="Proteomes" id="UP000187181"/>
    </source>
</evidence>
<reference evidence="3" key="1">
    <citation type="submission" date="2017-01" db="EMBL/GenBank/DDBJ databases">
        <authorList>
            <person name="Varghese N."/>
            <person name="Submissions S."/>
        </authorList>
    </citation>
    <scope>NUCLEOTIDE SEQUENCE [LARGE SCALE GENOMIC DNA]</scope>
    <source>
        <strain evidence="3">LP100</strain>
    </source>
</reference>